<dbReference type="EMBL" id="KN831946">
    <property type="protein sequence ID" value="KIO13707.1"/>
    <property type="molecule type" value="Genomic_DNA"/>
</dbReference>
<dbReference type="Proteomes" id="UP000054217">
    <property type="component" value="Unassembled WGS sequence"/>
</dbReference>
<proteinExistence type="predicted"/>
<name>A0A0C3KVT2_PISTI</name>
<evidence type="ECO:0000313" key="1">
    <source>
        <dbReference type="EMBL" id="KIO13707.1"/>
    </source>
</evidence>
<dbReference type="HOGENOM" id="CLU_2868612_0_0_1"/>
<dbReference type="InParanoid" id="A0A0C3KVT2"/>
<reference evidence="1 2" key="1">
    <citation type="submission" date="2014-04" db="EMBL/GenBank/DDBJ databases">
        <authorList>
            <consortium name="DOE Joint Genome Institute"/>
            <person name="Kuo A."/>
            <person name="Kohler A."/>
            <person name="Costa M.D."/>
            <person name="Nagy L.G."/>
            <person name="Floudas D."/>
            <person name="Copeland A."/>
            <person name="Barry K.W."/>
            <person name="Cichocki N."/>
            <person name="Veneault-Fourrey C."/>
            <person name="LaButti K."/>
            <person name="Lindquist E.A."/>
            <person name="Lipzen A."/>
            <person name="Lundell T."/>
            <person name="Morin E."/>
            <person name="Murat C."/>
            <person name="Sun H."/>
            <person name="Tunlid A."/>
            <person name="Henrissat B."/>
            <person name="Grigoriev I.V."/>
            <person name="Hibbett D.S."/>
            <person name="Martin F."/>
            <person name="Nordberg H.P."/>
            <person name="Cantor M.N."/>
            <person name="Hua S.X."/>
        </authorList>
    </citation>
    <scope>NUCLEOTIDE SEQUENCE [LARGE SCALE GENOMIC DNA]</scope>
    <source>
        <strain evidence="1 2">Marx 270</strain>
    </source>
</reference>
<accession>A0A0C3KVT2</accession>
<dbReference type="AlphaFoldDB" id="A0A0C3KVT2"/>
<reference evidence="2" key="2">
    <citation type="submission" date="2015-01" db="EMBL/GenBank/DDBJ databases">
        <title>Evolutionary Origins and Diversification of the Mycorrhizal Mutualists.</title>
        <authorList>
            <consortium name="DOE Joint Genome Institute"/>
            <consortium name="Mycorrhizal Genomics Consortium"/>
            <person name="Kohler A."/>
            <person name="Kuo A."/>
            <person name="Nagy L.G."/>
            <person name="Floudas D."/>
            <person name="Copeland A."/>
            <person name="Barry K.W."/>
            <person name="Cichocki N."/>
            <person name="Veneault-Fourrey C."/>
            <person name="LaButti K."/>
            <person name="Lindquist E.A."/>
            <person name="Lipzen A."/>
            <person name="Lundell T."/>
            <person name="Morin E."/>
            <person name="Murat C."/>
            <person name="Riley R."/>
            <person name="Ohm R."/>
            <person name="Sun H."/>
            <person name="Tunlid A."/>
            <person name="Henrissat B."/>
            <person name="Grigoriev I.V."/>
            <person name="Hibbett D.S."/>
            <person name="Martin F."/>
        </authorList>
    </citation>
    <scope>NUCLEOTIDE SEQUENCE [LARGE SCALE GENOMIC DNA]</scope>
    <source>
        <strain evidence="2">Marx 270</strain>
    </source>
</reference>
<sequence length="64" mass="7147">MNNHVTSFFVGSPHVPNRAITYGFWARSTGPISQFLDMLSVTLEMPSRLYSQVCRPPCGSPSWS</sequence>
<evidence type="ECO:0000313" key="2">
    <source>
        <dbReference type="Proteomes" id="UP000054217"/>
    </source>
</evidence>
<organism evidence="1 2">
    <name type="scientific">Pisolithus tinctorius Marx 270</name>
    <dbReference type="NCBI Taxonomy" id="870435"/>
    <lineage>
        <taxon>Eukaryota</taxon>
        <taxon>Fungi</taxon>
        <taxon>Dikarya</taxon>
        <taxon>Basidiomycota</taxon>
        <taxon>Agaricomycotina</taxon>
        <taxon>Agaricomycetes</taxon>
        <taxon>Agaricomycetidae</taxon>
        <taxon>Boletales</taxon>
        <taxon>Sclerodermatineae</taxon>
        <taxon>Pisolithaceae</taxon>
        <taxon>Pisolithus</taxon>
    </lineage>
</organism>
<gene>
    <name evidence="1" type="ORF">M404DRAFT_993251</name>
</gene>
<protein>
    <submittedName>
        <fullName evidence="1">Uncharacterized protein</fullName>
    </submittedName>
</protein>
<keyword evidence="2" id="KW-1185">Reference proteome</keyword>